<keyword evidence="2 9" id="KW-0479">Metal-binding</keyword>
<feature type="binding site" evidence="9">
    <location>
        <position position="16"/>
    </location>
    <ligand>
        <name>Zn(2+)</name>
        <dbReference type="ChEBI" id="CHEBI:29105"/>
    </ligand>
</feature>
<dbReference type="Gene3D" id="3.30.160.60">
    <property type="entry name" value="Classic Zinc Finger"/>
    <property type="match status" value="3"/>
</dbReference>
<evidence type="ECO:0000256" key="3">
    <source>
        <dbReference type="ARBA" id="ARBA00022737"/>
    </source>
</evidence>
<evidence type="ECO:0000256" key="5">
    <source>
        <dbReference type="ARBA" id="ARBA00022833"/>
    </source>
</evidence>
<gene>
    <name evidence="12" type="ORF">JYU34_013705</name>
</gene>
<dbReference type="InterPro" id="IPR036236">
    <property type="entry name" value="Znf_C2H2_sf"/>
</dbReference>
<evidence type="ECO:0000256" key="8">
    <source>
        <dbReference type="PROSITE-ProRule" id="PRU00042"/>
    </source>
</evidence>
<feature type="binding site" evidence="9">
    <location>
        <position position="59"/>
    </location>
    <ligand>
        <name>Zn(2+)</name>
        <dbReference type="ChEBI" id="CHEBI:29105"/>
    </ligand>
</feature>
<feature type="domain" description="C2H2-type" evidence="10">
    <location>
        <begin position="569"/>
        <end position="597"/>
    </location>
</feature>
<dbReference type="InterPro" id="IPR050331">
    <property type="entry name" value="Zinc_finger"/>
</dbReference>
<dbReference type="SMART" id="SM00868">
    <property type="entry name" value="zf-AD"/>
    <property type="match status" value="2"/>
</dbReference>
<protein>
    <recommendedName>
        <fullName evidence="14">Zinc finger protein</fullName>
    </recommendedName>
</protein>
<dbReference type="Pfam" id="PF00096">
    <property type="entry name" value="zf-C2H2"/>
    <property type="match status" value="3"/>
</dbReference>
<evidence type="ECO:0000256" key="4">
    <source>
        <dbReference type="ARBA" id="ARBA00022771"/>
    </source>
</evidence>
<dbReference type="Proteomes" id="UP000823941">
    <property type="component" value="Chromosome 18"/>
</dbReference>
<feature type="binding site" evidence="9">
    <location>
        <position position="62"/>
    </location>
    <ligand>
        <name>Zn(2+)</name>
        <dbReference type="ChEBI" id="CHEBI:29105"/>
    </ligand>
</feature>
<dbReference type="InterPro" id="IPR012934">
    <property type="entry name" value="Znf_AD"/>
</dbReference>
<keyword evidence="4 8" id="KW-0863">Zinc-finger</keyword>
<sequence length="655" mass="76062">MNRSSLAAIEGLDNFCRGCLIQFSNPNELIQYTEKNRRLFLYSTGLQVKRNDQFTFQLCKDCYINMKMSCKFRKLCRNSDRKFQNYITLKETQEGLDFTTFLKNNDDTFQFPYLHMKYSTPAHKREDDNESTCTSIRNFINDMLPGDQELPDSEARIVREVIAEEADILDDSLDSHWLQDDMSIDSDFNLDLSLSPFSSPRPFPTTPTKLFEEKILKPLPQIIKKEEVKENKELDTIDRNLAAALKDESVVEYSLDHLIVSPASNVGATTPTIKNILFGEHLDEDTKPIKPETALDHIYIGKKFFNTLEDENSQSIETTGQCIIESFENVQGETEIAEDIFAETHSQEPFLKLNFYREAHDDDKEPTSNQHIDENIEQVKDKNGEISLDTVYYNSEEDLQCKLCKRKVKSLKGLNYHYNKKHKIKLIMQSKPKKVHICHVCSKEFTDGSNFKRHVDRHEINKNKQKEFHCDICKRVFSAKHKIEVHMMAHMKFQNPRKKTTKKPVEIDPTLVCNICGKANSSKKNLGLHIRRHKKEYTCFCDECGQGFYRKSEIKLHKKWKHNSMEYSHDCPTCGKKTADPRSLIDHIRNKHTGEKAFKCENCGKAFTKKWSLIQHYSSIVCSAKRNANNKKSNIVVKETRVEYKKSAKEVIIGI</sequence>
<comment type="caution">
    <text evidence="12">The sequence shown here is derived from an EMBL/GenBank/DDBJ whole genome shotgun (WGS) entry which is preliminary data.</text>
</comment>
<dbReference type="PANTHER" id="PTHR16515">
    <property type="entry name" value="PR DOMAIN ZINC FINGER PROTEIN"/>
    <property type="match status" value="1"/>
</dbReference>
<evidence type="ECO:0000313" key="12">
    <source>
        <dbReference type="EMBL" id="KAG7302225.1"/>
    </source>
</evidence>
<dbReference type="PROSITE" id="PS51915">
    <property type="entry name" value="ZAD"/>
    <property type="match status" value="1"/>
</dbReference>
<keyword evidence="13" id="KW-1185">Reference proteome</keyword>
<dbReference type="SMART" id="SM00355">
    <property type="entry name" value="ZnF_C2H2"/>
    <property type="match status" value="7"/>
</dbReference>
<comment type="subcellular location">
    <subcellularLocation>
        <location evidence="1">Nucleus</location>
    </subcellularLocation>
</comment>
<proteinExistence type="predicted"/>
<evidence type="ECO:0000259" key="11">
    <source>
        <dbReference type="PROSITE" id="PS51915"/>
    </source>
</evidence>
<feature type="domain" description="C2H2-type" evidence="10">
    <location>
        <begin position="598"/>
        <end position="627"/>
    </location>
</feature>
<evidence type="ECO:0000256" key="6">
    <source>
        <dbReference type="ARBA" id="ARBA00023125"/>
    </source>
</evidence>
<dbReference type="EMBL" id="JAHIBW010000018">
    <property type="protein sequence ID" value="KAG7302225.1"/>
    <property type="molecule type" value="Genomic_DNA"/>
</dbReference>
<dbReference type="PROSITE" id="PS00028">
    <property type="entry name" value="ZINC_FINGER_C2H2_1"/>
    <property type="match status" value="3"/>
</dbReference>
<evidence type="ECO:0000259" key="10">
    <source>
        <dbReference type="PROSITE" id="PS50157"/>
    </source>
</evidence>
<keyword evidence="3" id="KW-0677">Repeat</keyword>
<evidence type="ECO:0000256" key="1">
    <source>
        <dbReference type="ARBA" id="ARBA00004123"/>
    </source>
</evidence>
<evidence type="ECO:0000313" key="13">
    <source>
        <dbReference type="Proteomes" id="UP000823941"/>
    </source>
</evidence>
<evidence type="ECO:0000256" key="9">
    <source>
        <dbReference type="PROSITE-ProRule" id="PRU01263"/>
    </source>
</evidence>
<feature type="domain" description="C2H2-type" evidence="10">
    <location>
        <begin position="511"/>
        <end position="538"/>
    </location>
</feature>
<feature type="binding site" evidence="9">
    <location>
        <position position="19"/>
    </location>
    <ligand>
        <name>Zn(2+)</name>
        <dbReference type="ChEBI" id="CHEBI:29105"/>
    </ligand>
</feature>
<keyword evidence="7" id="KW-0539">Nucleus</keyword>
<keyword evidence="6" id="KW-0238">DNA-binding</keyword>
<feature type="domain" description="C2H2-type" evidence="10">
    <location>
        <begin position="436"/>
        <end position="463"/>
    </location>
</feature>
<reference evidence="12 13" key="1">
    <citation type="submission" date="2021-06" db="EMBL/GenBank/DDBJ databases">
        <title>A haploid diamondback moth (Plutella xylostella L.) genome assembly resolves 31 chromosomes and identifies a diamide resistance mutation.</title>
        <authorList>
            <person name="Ward C.M."/>
            <person name="Perry K.D."/>
            <person name="Baker G."/>
            <person name="Powis K."/>
            <person name="Heckel D.G."/>
            <person name="Baxter S.W."/>
        </authorList>
    </citation>
    <scope>NUCLEOTIDE SEQUENCE [LARGE SCALE GENOMIC DNA]</scope>
    <source>
        <strain evidence="12 13">LV</strain>
        <tissue evidence="12">Single pupa</tissue>
    </source>
</reference>
<organism evidence="12 13">
    <name type="scientific">Plutella xylostella</name>
    <name type="common">Diamondback moth</name>
    <name type="synonym">Plutella maculipennis</name>
    <dbReference type="NCBI Taxonomy" id="51655"/>
    <lineage>
        <taxon>Eukaryota</taxon>
        <taxon>Metazoa</taxon>
        <taxon>Ecdysozoa</taxon>
        <taxon>Arthropoda</taxon>
        <taxon>Hexapoda</taxon>
        <taxon>Insecta</taxon>
        <taxon>Pterygota</taxon>
        <taxon>Neoptera</taxon>
        <taxon>Endopterygota</taxon>
        <taxon>Lepidoptera</taxon>
        <taxon>Glossata</taxon>
        <taxon>Ditrysia</taxon>
        <taxon>Yponomeutoidea</taxon>
        <taxon>Plutellidae</taxon>
        <taxon>Plutella</taxon>
    </lineage>
</organism>
<evidence type="ECO:0000256" key="2">
    <source>
        <dbReference type="ARBA" id="ARBA00022723"/>
    </source>
</evidence>
<dbReference type="PANTHER" id="PTHR16515:SF49">
    <property type="entry name" value="GASTRULA ZINC FINGER PROTEIN XLCGF49.1-LIKE-RELATED"/>
    <property type="match status" value="1"/>
</dbReference>
<feature type="domain" description="C2H2-type" evidence="10">
    <location>
        <begin position="468"/>
        <end position="495"/>
    </location>
</feature>
<dbReference type="SUPFAM" id="SSF57667">
    <property type="entry name" value="beta-beta-alpha zinc fingers"/>
    <property type="match status" value="3"/>
</dbReference>
<name>A0ABQ7QAX3_PLUXY</name>
<dbReference type="PROSITE" id="PS50157">
    <property type="entry name" value="ZINC_FINGER_C2H2_2"/>
    <property type="match status" value="6"/>
</dbReference>
<feature type="domain" description="C2H2-type" evidence="10">
    <location>
        <begin position="537"/>
        <end position="567"/>
    </location>
</feature>
<dbReference type="InterPro" id="IPR013087">
    <property type="entry name" value="Znf_C2H2_type"/>
</dbReference>
<keyword evidence="5 9" id="KW-0862">Zinc</keyword>
<dbReference type="SUPFAM" id="SSF57716">
    <property type="entry name" value="Glucocorticoid receptor-like (DNA-binding domain)"/>
    <property type="match status" value="1"/>
</dbReference>
<evidence type="ECO:0000256" key="7">
    <source>
        <dbReference type="ARBA" id="ARBA00023242"/>
    </source>
</evidence>
<feature type="domain" description="ZAD" evidence="11">
    <location>
        <begin position="14"/>
        <end position="86"/>
    </location>
</feature>
<accession>A0ABQ7QAX3</accession>
<evidence type="ECO:0008006" key="14">
    <source>
        <dbReference type="Google" id="ProtNLM"/>
    </source>
</evidence>